<dbReference type="RefSeq" id="WP_038021023.1">
    <property type="nucleotide sequence ID" value="NZ_JPKR02000003.1"/>
</dbReference>
<protein>
    <recommendedName>
        <fullName evidence="1">Glycosyltransferase 2-like domain-containing protein</fullName>
    </recommendedName>
</protein>
<dbReference type="InterPro" id="IPR001173">
    <property type="entry name" value="Glyco_trans_2-like"/>
</dbReference>
<dbReference type="EMBL" id="JPKR02000003">
    <property type="protein sequence ID" value="KGD71902.1"/>
    <property type="molecule type" value="Genomic_DNA"/>
</dbReference>
<dbReference type="eggNOG" id="COG1216">
    <property type="taxonomic scope" value="Bacteria"/>
</dbReference>
<name>A0A095T5C7_9GAMM</name>
<comment type="caution">
    <text evidence="2">The sequence shown here is derived from an EMBL/GenBank/DDBJ whole genome shotgun (WGS) entry which is preliminary data.</text>
</comment>
<dbReference type="Pfam" id="PF00535">
    <property type="entry name" value="Glycos_transf_2"/>
    <property type="match status" value="1"/>
</dbReference>
<gene>
    <name evidence="2" type="ORF">HA49_13825</name>
</gene>
<evidence type="ECO:0000313" key="2">
    <source>
        <dbReference type="EMBL" id="KGD71902.1"/>
    </source>
</evidence>
<dbReference type="Gene3D" id="3.40.50.2000">
    <property type="entry name" value="Glycogen Phosphorylase B"/>
    <property type="match status" value="1"/>
</dbReference>
<sequence length="1232" mass="137649">MKRILFSLDRLRQFTAAESLLLRLARWFLHQGWSVDITARLTDGEYRQQLTQLSLAGPLRLFIDNDSPSPGQSSNDLYRHYQLIWVCNGYLSARLIELMHRGELHGCCLFQHFSASVPGMGEEISALANRLAWRVMTDSPRSYAAQRLRGASGPAMRLLPLAFDDDHSDPGSPAGGTLKHILWVTQSLSPALSELTTMCRLRGVRLDVMLLAQQTSALTNQQLSQYQLVVGEHQWVARALCLGIPVCIAGQGGWHGYLTEQSLTMDSDNFFIATGGNQPDIQQYCDALINGYAKAQQWATGFKSSALQNWSLSALLPPLLDSLPAAGRLTLNDADAKEWMMVRNILAQQADDSRPLLQWLKQREISETRRAVLSAIIAGQGEVARIGVIILDRSNDRTQCENSLLSVRQQSLAAEHCILISTMHYSSLLQENEKQLTLPVDGQALLQTTIRYKATSWLVIEAGTRCLNDSLLLFAEHQLQQPGIQVCYSDILQGDSLEDAQLLLKPDCNIDLLRSQHYPGEELLVTAACIKQYLVEDAYSNELIFSELIWRVIEHSGPGAVGHLPEAVLLVPDRQGVESVTAQRREITLQHLQRCGSEGWIEPGTAGRPDQLHYPLPLTARVSIVIVTRDNQPLLRRCLDSLTEQTRWPDYELLIVDNGSCQADACDYLNQLQALKLRNLKILHWTDGFNFAAINNFAAARATGDYLLFLNNDCSFSDCGWLNNLLEIAHRPEVAVTGARQLFADQRIQHAGFITGFGSGVAEAFRDSPSTVSGYSHYLQTAQQVSALSASCLLVRRNVFDTVGGFDAQHFAGGAADIDFCLRVRQQGYLVVWTPQATLQHMGGATRLSAACYPAESVAEQQGNDALRERWQGALCQDIRYHRHFTRTGQPFCLSHRTARVQFPLPGRPLPVMMAGHVNFTGCGHYRVIQPYQLMEQQLQLEGGLIHGLPAAMEVAAIQPDILLLQMPFDPQIEETLRQYRQLSGTKIIMEYDDYFLRLPRHNQNRHKLPKDIAGQLRRTMESADHLVVSTAALASAYAGLHSDIRVAQNRLNPLQWGALTSARNQGRKPRLGWAGGNSHTGDLAILQPLIEALADEVEWVFMGMKPAQFTGEFHSGVPFDWYPQKLASLSLDLALVPLEINLFNECKSNLRLLELGACGIPVICSDIEPYRGSLPVTRVKNHFRHWMKAIREHLSSPQALAIRGETLQQAVRRDWLLTPQSLAEWQQAWLE</sequence>
<evidence type="ECO:0000313" key="3">
    <source>
        <dbReference type="Proteomes" id="UP000029577"/>
    </source>
</evidence>
<dbReference type="Gene3D" id="3.90.550.10">
    <property type="entry name" value="Spore Coat Polysaccharide Biosynthesis Protein SpsA, Chain A"/>
    <property type="match status" value="1"/>
</dbReference>
<dbReference type="AlphaFoldDB" id="A0A095T5C7"/>
<keyword evidence="3" id="KW-1185">Reference proteome</keyword>
<accession>A0A095T5C7</accession>
<feature type="domain" description="Glycosyltransferase 2-like" evidence="1">
    <location>
        <begin position="623"/>
        <end position="802"/>
    </location>
</feature>
<proteinExistence type="predicted"/>
<dbReference type="STRING" id="642227.HA49_13825"/>
<dbReference type="InterPro" id="IPR029044">
    <property type="entry name" value="Nucleotide-diphossugar_trans"/>
</dbReference>
<dbReference type="SUPFAM" id="SSF53448">
    <property type="entry name" value="Nucleotide-diphospho-sugar transferases"/>
    <property type="match status" value="1"/>
</dbReference>
<dbReference type="Proteomes" id="UP000029577">
    <property type="component" value="Unassembled WGS sequence"/>
</dbReference>
<organism evidence="2 3">
    <name type="scientific">Tatumella morbirosei</name>
    <dbReference type="NCBI Taxonomy" id="642227"/>
    <lineage>
        <taxon>Bacteria</taxon>
        <taxon>Pseudomonadati</taxon>
        <taxon>Pseudomonadota</taxon>
        <taxon>Gammaproteobacteria</taxon>
        <taxon>Enterobacterales</taxon>
        <taxon>Erwiniaceae</taxon>
        <taxon>Tatumella</taxon>
    </lineage>
</organism>
<evidence type="ECO:0000259" key="1">
    <source>
        <dbReference type="Pfam" id="PF00535"/>
    </source>
</evidence>
<dbReference type="PANTHER" id="PTHR43179">
    <property type="entry name" value="RHAMNOSYLTRANSFERASE WBBL"/>
    <property type="match status" value="1"/>
</dbReference>
<dbReference type="PANTHER" id="PTHR43179:SF7">
    <property type="entry name" value="RHAMNOSYLTRANSFERASE WBBL"/>
    <property type="match status" value="1"/>
</dbReference>
<reference evidence="2" key="1">
    <citation type="submission" date="2014-12" db="EMBL/GenBank/DDBJ databases">
        <title>The draft genome of the Tatumella morbirosei type strain, LMG23360T isolated from pineapple rot.</title>
        <authorList>
            <person name="Smits T.H."/>
            <person name="Palmer M."/>
            <person name="Venter S.N."/>
            <person name="Duffy B."/>
            <person name="Steenkamp E.T."/>
            <person name="Chan W.Y."/>
            <person name="Coutinho T.A."/>
            <person name="Coetzee M.P."/>
            <person name="De Maayer P."/>
        </authorList>
    </citation>
    <scope>NUCLEOTIDE SEQUENCE [LARGE SCALE GENOMIC DNA]</scope>
    <source>
        <strain evidence="2">LMG 23360</strain>
    </source>
</reference>